<evidence type="ECO:0000313" key="1">
    <source>
        <dbReference type="EMBL" id="KAJ9594744.1"/>
    </source>
</evidence>
<dbReference type="AlphaFoldDB" id="A0AAD8A934"/>
<reference evidence="1" key="2">
    <citation type="submission" date="2023-05" db="EMBL/GenBank/DDBJ databases">
        <authorList>
            <person name="Fouks B."/>
        </authorList>
    </citation>
    <scope>NUCLEOTIDE SEQUENCE</scope>
    <source>
        <strain evidence="1">Stay&amp;Tobe</strain>
        <tissue evidence="1">Testes</tissue>
    </source>
</reference>
<dbReference type="EMBL" id="JASPKZ010002722">
    <property type="protein sequence ID" value="KAJ9594744.1"/>
    <property type="molecule type" value="Genomic_DNA"/>
</dbReference>
<keyword evidence="2" id="KW-1185">Reference proteome</keyword>
<gene>
    <name evidence="1" type="ORF">L9F63_013954</name>
</gene>
<proteinExistence type="predicted"/>
<feature type="non-terminal residue" evidence="1">
    <location>
        <position position="100"/>
    </location>
</feature>
<accession>A0AAD8A934</accession>
<evidence type="ECO:0000313" key="2">
    <source>
        <dbReference type="Proteomes" id="UP001233999"/>
    </source>
</evidence>
<sequence length="100" mass="10818">ENGRKTVNTLDSKNGYHNLHILLDILHVQNAVTFTSLSNDVYMRAGGKGLLRNNCEVLFVATLPSVSNCAYCLNGTQPALALGAIMPRINSPLNVPRLSP</sequence>
<feature type="non-terminal residue" evidence="1">
    <location>
        <position position="1"/>
    </location>
</feature>
<protein>
    <submittedName>
        <fullName evidence="1">Uncharacterized protein</fullName>
    </submittedName>
</protein>
<name>A0AAD8A934_DIPPU</name>
<dbReference type="Proteomes" id="UP001233999">
    <property type="component" value="Unassembled WGS sequence"/>
</dbReference>
<reference evidence="1" key="1">
    <citation type="journal article" date="2023" name="IScience">
        <title>Live-bearing cockroach genome reveals convergent evolutionary mechanisms linked to viviparity in insects and beyond.</title>
        <authorList>
            <person name="Fouks B."/>
            <person name="Harrison M.C."/>
            <person name="Mikhailova A.A."/>
            <person name="Marchal E."/>
            <person name="English S."/>
            <person name="Carruthers M."/>
            <person name="Jennings E.C."/>
            <person name="Chiamaka E.L."/>
            <person name="Frigard R.A."/>
            <person name="Pippel M."/>
            <person name="Attardo G.M."/>
            <person name="Benoit J.B."/>
            <person name="Bornberg-Bauer E."/>
            <person name="Tobe S.S."/>
        </authorList>
    </citation>
    <scope>NUCLEOTIDE SEQUENCE</scope>
    <source>
        <strain evidence="1">Stay&amp;Tobe</strain>
    </source>
</reference>
<organism evidence="1 2">
    <name type="scientific">Diploptera punctata</name>
    <name type="common">Pacific beetle cockroach</name>
    <dbReference type="NCBI Taxonomy" id="6984"/>
    <lineage>
        <taxon>Eukaryota</taxon>
        <taxon>Metazoa</taxon>
        <taxon>Ecdysozoa</taxon>
        <taxon>Arthropoda</taxon>
        <taxon>Hexapoda</taxon>
        <taxon>Insecta</taxon>
        <taxon>Pterygota</taxon>
        <taxon>Neoptera</taxon>
        <taxon>Polyneoptera</taxon>
        <taxon>Dictyoptera</taxon>
        <taxon>Blattodea</taxon>
        <taxon>Blaberoidea</taxon>
        <taxon>Blaberidae</taxon>
        <taxon>Diplopterinae</taxon>
        <taxon>Diploptera</taxon>
    </lineage>
</organism>
<comment type="caution">
    <text evidence="1">The sequence shown here is derived from an EMBL/GenBank/DDBJ whole genome shotgun (WGS) entry which is preliminary data.</text>
</comment>